<dbReference type="InterPro" id="IPR041872">
    <property type="entry name" value="Anticodon_Met"/>
</dbReference>
<dbReference type="InterPro" id="IPR014729">
    <property type="entry name" value="Rossmann-like_a/b/a_fold"/>
</dbReference>
<dbReference type="NCBIfam" id="TIGR00398">
    <property type="entry name" value="metG"/>
    <property type="match status" value="1"/>
</dbReference>
<dbReference type="InterPro" id="IPR009080">
    <property type="entry name" value="tRNAsynth_Ia_anticodon-bd"/>
</dbReference>
<dbReference type="InterPro" id="IPR001412">
    <property type="entry name" value="aa-tRNA-synth_I_CS"/>
</dbReference>
<dbReference type="AlphaFoldDB" id="A0AAD1IUI0"/>
<name>A0AAD1IUI0_9MYCO</name>
<dbReference type="Proteomes" id="UP000466607">
    <property type="component" value="Chromosome"/>
</dbReference>
<dbReference type="HAMAP" id="MF_01228">
    <property type="entry name" value="Met_tRNA_synth_type2"/>
    <property type="match status" value="1"/>
</dbReference>
<dbReference type="FunFam" id="2.170.220.10:FF:000002">
    <property type="entry name" value="Methionine--tRNA ligase"/>
    <property type="match status" value="1"/>
</dbReference>
<dbReference type="GO" id="GO:0005524">
    <property type="term" value="F:ATP binding"/>
    <property type="evidence" value="ECO:0007669"/>
    <property type="project" value="UniProtKB-UniRule"/>
</dbReference>
<dbReference type="InterPro" id="IPR033911">
    <property type="entry name" value="MetRS_core"/>
</dbReference>
<dbReference type="InterPro" id="IPR014758">
    <property type="entry name" value="Met-tRNA_synth"/>
</dbReference>
<dbReference type="SUPFAM" id="SSF52374">
    <property type="entry name" value="Nucleotidylyl transferase"/>
    <property type="match status" value="1"/>
</dbReference>
<reference evidence="12 13" key="1">
    <citation type="journal article" date="2019" name="Emerg. Microbes Infect.">
        <title>Comprehensive subspecies identification of 175 nontuberculous mycobacteria species based on 7547 genomic profiles.</title>
        <authorList>
            <person name="Matsumoto Y."/>
            <person name="Kinjo T."/>
            <person name="Motooka D."/>
            <person name="Nabeya D."/>
            <person name="Jung N."/>
            <person name="Uechi K."/>
            <person name="Horii T."/>
            <person name="Iida T."/>
            <person name="Fujita J."/>
            <person name="Nakamura S."/>
        </authorList>
    </citation>
    <scope>NUCLEOTIDE SEQUENCE [LARGE SCALE GENOMIC DNA]</scope>
    <source>
        <strain evidence="12 13">JCM 17423</strain>
    </source>
</reference>
<comment type="similarity">
    <text evidence="9">Belongs to the class-I aminoacyl-tRNA synthetase family. MetG type 2B subfamily.</text>
</comment>
<evidence type="ECO:0000256" key="9">
    <source>
        <dbReference type="HAMAP-Rule" id="MF_01228"/>
    </source>
</evidence>
<dbReference type="GO" id="GO:0004825">
    <property type="term" value="F:methionine-tRNA ligase activity"/>
    <property type="evidence" value="ECO:0007669"/>
    <property type="project" value="UniProtKB-UniRule"/>
</dbReference>
<keyword evidence="7 9" id="KW-0648">Protein biosynthesis</keyword>
<feature type="short sequence motif" description="'HIGH' region" evidence="9">
    <location>
        <begin position="12"/>
        <end position="22"/>
    </location>
</feature>
<feature type="domain" description="Methionyl-tRNA synthetase anticodon-binding" evidence="11">
    <location>
        <begin position="376"/>
        <end position="511"/>
    </location>
</feature>
<keyword evidence="4 9" id="KW-0436">Ligase</keyword>
<comment type="function">
    <text evidence="1 9">Is required not only for elongation of protein synthesis but also for the initiation of all mRNA translation through initiator tRNA(fMet) aminoacylation.</text>
</comment>
<protein>
    <recommendedName>
        <fullName evidence="9">Methionine--tRNA ligase</fullName>
        <ecNumber evidence="9">6.1.1.10</ecNumber>
    </recommendedName>
    <alternativeName>
        <fullName evidence="9">Methionyl-tRNA synthetase</fullName>
        <shortName evidence="9">MetRS</shortName>
    </alternativeName>
</protein>
<keyword evidence="8 9" id="KW-0030">Aminoacyl-tRNA synthetase</keyword>
<dbReference type="InterPro" id="IPR015413">
    <property type="entry name" value="Methionyl/Leucyl_tRNA_Synth"/>
</dbReference>
<dbReference type="PANTHER" id="PTHR43326">
    <property type="entry name" value="METHIONYL-TRNA SYNTHETASE"/>
    <property type="match status" value="1"/>
</dbReference>
<evidence type="ECO:0000256" key="8">
    <source>
        <dbReference type="ARBA" id="ARBA00023146"/>
    </source>
</evidence>
<dbReference type="EMBL" id="AP022586">
    <property type="protein sequence ID" value="BBY19777.1"/>
    <property type="molecule type" value="Genomic_DNA"/>
</dbReference>
<evidence type="ECO:0000256" key="5">
    <source>
        <dbReference type="ARBA" id="ARBA00022741"/>
    </source>
</evidence>
<dbReference type="EC" id="6.1.1.10" evidence="9"/>
<evidence type="ECO:0000256" key="7">
    <source>
        <dbReference type="ARBA" id="ARBA00022917"/>
    </source>
</evidence>
<evidence type="ECO:0000256" key="6">
    <source>
        <dbReference type="ARBA" id="ARBA00022840"/>
    </source>
</evidence>
<dbReference type="NCBIfam" id="NF008900">
    <property type="entry name" value="PRK12267.1"/>
    <property type="match status" value="1"/>
</dbReference>
<evidence type="ECO:0000313" key="12">
    <source>
        <dbReference type="EMBL" id="BBY19777.1"/>
    </source>
</evidence>
<evidence type="ECO:0000256" key="2">
    <source>
        <dbReference type="ARBA" id="ARBA00004496"/>
    </source>
</evidence>
<organism evidence="12 13">
    <name type="scientific">Mycolicibacterium litorale</name>
    <dbReference type="NCBI Taxonomy" id="758802"/>
    <lineage>
        <taxon>Bacteria</taxon>
        <taxon>Bacillati</taxon>
        <taxon>Actinomycetota</taxon>
        <taxon>Actinomycetes</taxon>
        <taxon>Mycobacteriales</taxon>
        <taxon>Mycobacteriaceae</taxon>
        <taxon>Mycolicibacterium</taxon>
    </lineage>
</organism>
<dbReference type="Gene3D" id="3.40.50.620">
    <property type="entry name" value="HUPs"/>
    <property type="match status" value="1"/>
</dbReference>
<dbReference type="SUPFAM" id="SSF47323">
    <property type="entry name" value="Anticodon-binding domain of a subclass of class I aminoacyl-tRNA synthetases"/>
    <property type="match status" value="1"/>
</dbReference>
<dbReference type="Gene3D" id="2.170.220.10">
    <property type="match status" value="1"/>
</dbReference>
<evidence type="ECO:0000259" key="11">
    <source>
        <dbReference type="Pfam" id="PF19303"/>
    </source>
</evidence>
<evidence type="ECO:0000259" key="10">
    <source>
        <dbReference type="Pfam" id="PF09334"/>
    </source>
</evidence>
<dbReference type="InterPro" id="IPR023457">
    <property type="entry name" value="Met-tRNA_synth_2"/>
</dbReference>
<dbReference type="PANTHER" id="PTHR43326:SF1">
    <property type="entry name" value="METHIONINE--TRNA LIGASE, MITOCHONDRIAL"/>
    <property type="match status" value="1"/>
</dbReference>
<keyword evidence="3 9" id="KW-0963">Cytoplasm</keyword>
<evidence type="ECO:0000313" key="13">
    <source>
        <dbReference type="Proteomes" id="UP000466607"/>
    </source>
</evidence>
<accession>A0AAD1IUI0</accession>
<comment type="subunit">
    <text evidence="9">Monomer.</text>
</comment>
<proteinExistence type="inferred from homology"/>
<dbReference type="PROSITE" id="PS00178">
    <property type="entry name" value="AA_TRNA_LIGASE_I"/>
    <property type="match status" value="1"/>
</dbReference>
<gene>
    <name evidence="9 12" type="primary">metG</name>
    <name evidence="12" type="ORF">MLIT_53690</name>
</gene>
<evidence type="ECO:0000256" key="1">
    <source>
        <dbReference type="ARBA" id="ARBA00003314"/>
    </source>
</evidence>
<dbReference type="RefSeq" id="WP_134055790.1">
    <property type="nucleotide sequence ID" value="NZ_AP022586.1"/>
</dbReference>
<dbReference type="PRINTS" id="PR01041">
    <property type="entry name" value="TRNASYNTHMET"/>
</dbReference>
<keyword evidence="13" id="KW-1185">Reference proteome</keyword>
<comment type="subcellular location">
    <subcellularLocation>
        <location evidence="2 9">Cytoplasm</location>
    </subcellularLocation>
</comment>
<dbReference type="Gene3D" id="1.10.730.10">
    <property type="entry name" value="Isoleucyl-tRNA Synthetase, Domain 1"/>
    <property type="match status" value="1"/>
</dbReference>
<comment type="caution">
    <text evidence="9">Lacks conserved residue(s) required for the propagation of feature annotation.</text>
</comment>
<dbReference type="Pfam" id="PF09334">
    <property type="entry name" value="tRNA-synt_1g"/>
    <property type="match status" value="1"/>
</dbReference>
<dbReference type="Pfam" id="PF19303">
    <property type="entry name" value="Anticodon_3"/>
    <property type="match status" value="1"/>
</dbReference>
<comment type="catalytic activity">
    <reaction evidence="9">
        <text>tRNA(Met) + L-methionine + ATP = L-methionyl-tRNA(Met) + AMP + diphosphate</text>
        <dbReference type="Rhea" id="RHEA:13481"/>
        <dbReference type="Rhea" id="RHEA-COMP:9667"/>
        <dbReference type="Rhea" id="RHEA-COMP:9698"/>
        <dbReference type="ChEBI" id="CHEBI:30616"/>
        <dbReference type="ChEBI" id="CHEBI:33019"/>
        <dbReference type="ChEBI" id="CHEBI:57844"/>
        <dbReference type="ChEBI" id="CHEBI:78442"/>
        <dbReference type="ChEBI" id="CHEBI:78530"/>
        <dbReference type="ChEBI" id="CHEBI:456215"/>
        <dbReference type="EC" id="6.1.1.10"/>
    </reaction>
</comment>
<evidence type="ECO:0000256" key="4">
    <source>
        <dbReference type="ARBA" id="ARBA00022598"/>
    </source>
</evidence>
<keyword evidence="5 9" id="KW-0547">Nucleotide-binding</keyword>
<dbReference type="GO" id="GO:0006431">
    <property type="term" value="P:methionyl-tRNA aminoacylation"/>
    <property type="evidence" value="ECO:0007669"/>
    <property type="project" value="UniProtKB-UniRule"/>
</dbReference>
<sequence length="517" mass="57817">MSTPFYITTAIAYPNGDPHVGHAYEYIATDAIARFKRLDGFDVRYLTGTDVHGQKMAETAAALGISAAELATRNSDVFQRLQEKLGISFDRFIRTSDADHYEASKAIWQRMNESGDIYLDAYSGWYSVRDERFFTENETALREDGVRIATETGAPVTWTEEQTYFFKLSAYTDRLLAHYEAHPEFIAPDVRRNEVVSFVSGGLRDLSISRTTFDWGVPVPGHPDHVMYVWVDALTNYLTGVGFPDTSSEAFQRFWPADLHMIGKDIIRFHTVYWPAFLMSAGIELPRRIFAHGWLLNRGEKMSKSIGNVVDPVNLVDTFGLDQVRYFFLREVPFGQDGSYSEDAIIGRINADLANELGNLAQRSLSMVAKNLGGAVPEPGDFTAEDRGLLEAADALLERVRGHFDEQAMHLALEAIWSVLGAANRYFTAQEPWVLRKSDAPADEVRFRTVLYTTLETVRIAALLTQPVMPDSTATLLDLLGQPADQRTFAAVSTRLAPGTALPKPVGVFPRYQVDEA</sequence>
<dbReference type="GO" id="GO:0005737">
    <property type="term" value="C:cytoplasm"/>
    <property type="evidence" value="ECO:0007669"/>
    <property type="project" value="UniProtKB-SubCell"/>
</dbReference>
<dbReference type="CDD" id="cd07957">
    <property type="entry name" value="Anticodon_Ia_Met"/>
    <property type="match status" value="1"/>
</dbReference>
<dbReference type="CDD" id="cd00814">
    <property type="entry name" value="MetRS_core"/>
    <property type="match status" value="1"/>
</dbReference>
<keyword evidence="6 9" id="KW-0067">ATP-binding</keyword>
<evidence type="ECO:0000256" key="3">
    <source>
        <dbReference type="ARBA" id="ARBA00022490"/>
    </source>
</evidence>
<feature type="domain" description="Methionyl/Leucyl tRNA synthetase" evidence="10">
    <location>
        <begin position="6"/>
        <end position="364"/>
    </location>
</feature>
<feature type="short sequence motif" description="'KMSKS' region" evidence="9">
    <location>
        <begin position="301"/>
        <end position="305"/>
    </location>
</feature>